<dbReference type="Pfam" id="PF01476">
    <property type="entry name" value="LysM"/>
    <property type="match status" value="1"/>
</dbReference>
<organism evidence="6 7">
    <name type="scientific">Glaciecola siphonariae</name>
    <dbReference type="NCBI Taxonomy" id="521012"/>
    <lineage>
        <taxon>Bacteria</taxon>
        <taxon>Pseudomonadati</taxon>
        <taxon>Pseudomonadota</taxon>
        <taxon>Gammaproteobacteria</taxon>
        <taxon>Alteromonadales</taxon>
        <taxon>Alteromonadaceae</taxon>
        <taxon>Glaciecola</taxon>
    </lineage>
</organism>
<evidence type="ECO:0000256" key="1">
    <source>
        <dbReference type="PROSITE-ProRule" id="PRU00339"/>
    </source>
</evidence>
<dbReference type="SMART" id="SM00028">
    <property type="entry name" value="TPR"/>
    <property type="match status" value="4"/>
</dbReference>
<evidence type="ECO:0000256" key="2">
    <source>
        <dbReference type="SAM" id="Coils"/>
    </source>
</evidence>
<dbReference type="PROSITE" id="PS51257">
    <property type="entry name" value="PROKAR_LIPOPROTEIN"/>
    <property type="match status" value="1"/>
</dbReference>
<evidence type="ECO:0000259" key="5">
    <source>
        <dbReference type="PROSITE" id="PS51782"/>
    </source>
</evidence>
<dbReference type="PROSITE" id="PS51782">
    <property type="entry name" value="LYSM"/>
    <property type="match status" value="1"/>
</dbReference>
<dbReference type="EMBL" id="JBHSGU010000029">
    <property type="protein sequence ID" value="MFC4701897.1"/>
    <property type="molecule type" value="Genomic_DNA"/>
</dbReference>
<dbReference type="InterPro" id="IPR018392">
    <property type="entry name" value="LysM"/>
</dbReference>
<dbReference type="SUPFAM" id="SSF54106">
    <property type="entry name" value="LysM domain"/>
    <property type="match status" value="1"/>
</dbReference>
<dbReference type="Pfam" id="PF13424">
    <property type="entry name" value="TPR_12"/>
    <property type="match status" value="1"/>
</dbReference>
<dbReference type="Gene3D" id="3.10.350.10">
    <property type="entry name" value="LysM domain"/>
    <property type="match status" value="1"/>
</dbReference>
<protein>
    <submittedName>
        <fullName evidence="6">Type IV pilus biogenesis/stability protein PilW</fullName>
    </submittedName>
</protein>
<name>A0ABV9LZE0_9ALTE</name>
<comment type="caution">
    <text evidence="6">The sequence shown here is derived from an EMBL/GenBank/DDBJ whole genome shotgun (WGS) entry which is preliminary data.</text>
</comment>
<dbReference type="Proteomes" id="UP001595897">
    <property type="component" value="Unassembled WGS sequence"/>
</dbReference>
<dbReference type="InterPro" id="IPR036779">
    <property type="entry name" value="LysM_dom_sf"/>
</dbReference>
<dbReference type="NCBIfam" id="TIGR02521">
    <property type="entry name" value="type_IV_pilW"/>
    <property type="match status" value="1"/>
</dbReference>
<dbReference type="PROSITE" id="PS50005">
    <property type="entry name" value="TPR"/>
    <property type="match status" value="2"/>
</dbReference>
<dbReference type="Pfam" id="PF13181">
    <property type="entry name" value="TPR_8"/>
    <property type="match status" value="1"/>
</dbReference>
<keyword evidence="4" id="KW-0732">Signal</keyword>
<proteinExistence type="predicted"/>
<feature type="signal peptide" evidence="4">
    <location>
        <begin position="1"/>
        <end position="20"/>
    </location>
</feature>
<keyword evidence="2" id="KW-0175">Coiled coil</keyword>
<evidence type="ECO:0000256" key="3">
    <source>
        <dbReference type="SAM" id="MobiDB-lite"/>
    </source>
</evidence>
<dbReference type="PANTHER" id="PTHR12558:SF13">
    <property type="entry name" value="CELL DIVISION CYCLE PROTEIN 27 HOMOLOG"/>
    <property type="match status" value="1"/>
</dbReference>
<evidence type="ECO:0000313" key="7">
    <source>
        <dbReference type="Proteomes" id="UP001595897"/>
    </source>
</evidence>
<sequence length="563" mass="61687">MLRALICVVIALSLSACVSAPEDPSFTGAREFDANEASKTRVSLGLTYLQNGNFSQAKFNLDKALEFAPRNGQAHYALAFYYQQVDEPKLAEDSYETALRFSNNDPDVVNSYGAFLCQQGNYDKAKEYFLKAVNDRNYVSTAETYENLAICSQSQGKNQEAIEYFNSALNHQPTRAESLYLLTQLYVQEKQWEEAKRTLFKYERNAQVSAETLYLQYQIALGLNDTKTAVGYGEILKSMFPNHSNTKKYLAQMGKFQPSATVTRKIRQQSSSPEPVVLDTTIVENVLSEEDTIIVEEVETQNGETALVIDERKVIQTDNIMIVDTTPEPESESESEPATESEVANDTQSAADDLADDISEDIAETPEVFVSDAAQLADSTLDESAEEASAAIIEASDDVIESATEEVDAASAEISTEQADVATDSSAIIAADSLDVEESSENALDQTSLPDETIQASTDDVDTALDGTAQIESITDADGEAEASIDSDIETGAQANIESDVDSEGAQDEEPEYHTVAAGENLYRISLKYNVKMTTLLEWNNMSDSSSIRIGTVLRVRDPDINE</sequence>
<feature type="coiled-coil region" evidence="2">
    <location>
        <begin position="393"/>
        <end position="420"/>
    </location>
</feature>
<keyword evidence="7" id="KW-1185">Reference proteome</keyword>
<evidence type="ECO:0000256" key="4">
    <source>
        <dbReference type="SAM" id="SignalP"/>
    </source>
</evidence>
<accession>A0ABV9LZE0</accession>
<feature type="repeat" description="TPR" evidence="1">
    <location>
        <begin position="38"/>
        <end position="71"/>
    </location>
</feature>
<dbReference type="RefSeq" id="WP_382410803.1">
    <property type="nucleotide sequence ID" value="NZ_JBHSGU010000029.1"/>
</dbReference>
<feature type="domain" description="LysM" evidence="5">
    <location>
        <begin position="512"/>
        <end position="556"/>
    </location>
</feature>
<dbReference type="CDD" id="cd00118">
    <property type="entry name" value="LysM"/>
    <property type="match status" value="1"/>
</dbReference>
<reference evidence="7" key="1">
    <citation type="journal article" date="2019" name="Int. J. Syst. Evol. Microbiol.">
        <title>The Global Catalogue of Microorganisms (GCM) 10K type strain sequencing project: providing services to taxonomists for standard genome sequencing and annotation.</title>
        <authorList>
            <consortium name="The Broad Institute Genomics Platform"/>
            <consortium name="The Broad Institute Genome Sequencing Center for Infectious Disease"/>
            <person name="Wu L."/>
            <person name="Ma J."/>
        </authorList>
    </citation>
    <scope>NUCLEOTIDE SEQUENCE [LARGE SCALE GENOMIC DNA]</scope>
    <source>
        <strain evidence="7">KACC 12507</strain>
    </source>
</reference>
<dbReference type="InterPro" id="IPR013360">
    <property type="entry name" value="Pilus_4_PilW"/>
</dbReference>
<keyword evidence="1" id="KW-0802">TPR repeat</keyword>
<dbReference type="Gene3D" id="1.25.40.10">
    <property type="entry name" value="Tetratricopeptide repeat domain"/>
    <property type="match status" value="1"/>
</dbReference>
<dbReference type="InterPro" id="IPR019734">
    <property type="entry name" value="TPR_rpt"/>
</dbReference>
<feature type="region of interest" description="Disordered" evidence="3">
    <location>
        <begin position="319"/>
        <end position="349"/>
    </location>
</feature>
<dbReference type="SMART" id="SM00257">
    <property type="entry name" value="LysM"/>
    <property type="match status" value="1"/>
</dbReference>
<feature type="chain" id="PRO_5046085241" evidence="4">
    <location>
        <begin position="21"/>
        <end position="563"/>
    </location>
</feature>
<dbReference type="PANTHER" id="PTHR12558">
    <property type="entry name" value="CELL DIVISION CYCLE 16,23,27"/>
    <property type="match status" value="1"/>
</dbReference>
<gene>
    <name evidence="6" type="primary">pilW</name>
    <name evidence="6" type="ORF">ACFO4O_17260</name>
</gene>
<evidence type="ECO:0000313" key="6">
    <source>
        <dbReference type="EMBL" id="MFC4701897.1"/>
    </source>
</evidence>
<dbReference type="SUPFAM" id="SSF48452">
    <property type="entry name" value="TPR-like"/>
    <property type="match status" value="1"/>
</dbReference>
<feature type="repeat" description="TPR" evidence="1">
    <location>
        <begin position="142"/>
        <end position="175"/>
    </location>
</feature>
<feature type="compositionally biased region" description="Acidic residues" evidence="3">
    <location>
        <begin position="327"/>
        <end position="339"/>
    </location>
</feature>
<dbReference type="InterPro" id="IPR011990">
    <property type="entry name" value="TPR-like_helical_dom_sf"/>
</dbReference>